<reference evidence="1" key="1">
    <citation type="journal article" date="2014" name="Int. J. Syst. Evol. Microbiol.">
        <title>Complete genome of a new Firmicutes species belonging to the dominant human colonic microbiota ('Ruminococcus bicirculans') reveals two chromosomes and a selective capacity to utilize plant glucans.</title>
        <authorList>
            <consortium name="NISC Comparative Sequencing Program"/>
            <person name="Wegmann U."/>
            <person name="Louis P."/>
            <person name="Goesmann A."/>
            <person name="Henrissat B."/>
            <person name="Duncan S.H."/>
            <person name="Flint H.J."/>
        </authorList>
    </citation>
    <scope>NUCLEOTIDE SEQUENCE</scope>
    <source>
        <strain evidence="1">NBRC 112440</strain>
    </source>
</reference>
<proteinExistence type="predicted"/>
<dbReference type="Proteomes" id="UP001596297">
    <property type="component" value="Unassembled WGS sequence"/>
</dbReference>
<evidence type="ECO:0000313" key="1">
    <source>
        <dbReference type="EMBL" id="MFC6590609.1"/>
    </source>
</evidence>
<keyword evidence="3" id="KW-1185">Reference proteome</keyword>
<evidence type="ECO:0000313" key="2">
    <source>
        <dbReference type="EMBL" id="MFC6592567.1"/>
    </source>
</evidence>
<dbReference type="EMBL" id="JBHSWD010000001">
    <property type="protein sequence ID" value="MFC6590609.1"/>
    <property type="molecule type" value="Genomic_DNA"/>
</dbReference>
<dbReference type="RefSeq" id="WP_380081632.1">
    <property type="nucleotide sequence ID" value="NZ_JBHSWD010000001.1"/>
</dbReference>
<gene>
    <name evidence="1" type="ORF">ACFP81_00160</name>
    <name evidence="2" type="ORF">ACFP81_11560</name>
</gene>
<dbReference type="EMBL" id="JBHSWD010000001">
    <property type="protein sequence ID" value="MFC6592567.1"/>
    <property type="molecule type" value="Genomic_DNA"/>
</dbReference>
<reference evidence="1" key="3">
    <citation type="submission" date="2024-09" db="EMBL/GenBank/DDBJ databases">
        <authorList>
            <person name="Sun Q."/>
            <person name="Mori K."/>
        </authorList>
    </citation>
    <scope>NUCLEOTIDE SEQUENCE</scope>
    <source>
        <strain evidence="1">NBRC 112440</strain>
    </source>
</reference>
<reference evidence="3" key="2">
    <citation type="journal article" date="2019" name="Int. J. Syst. Evol. Microbiol.">
        <title>The Global Catalogue of Microorganisms (GCM) 10K type strain sequencing project: providing services to taxonomists for standard genome sequencing and annotation.</title>
        <authorList>
            <consortium name="The Broad Institute Genomics Platform"/>
            <consortium name="The Broad Institute Genome Sequencing Center for Infectious Disease"/>
            <person name="Wu L."/>
            <person name="Ma J."/>
        </authorList>
    </citation>
    <scope>NUCLEOTIDE SEQUENCE [LARGE SCALE GENOMIC DNA]</scope>
    <source>
        <strain evidence="3">CGMCC 1.15772</strain>
    </source>
</reference>
<comment type="caution">
    <text evidence="1">The sequence shown here is derived from an EMBL/GenBank/DDBJ whole genome shotgun (WGS) entry which is preliminary data.</text>
</comment>
<name>A0ABW1Y8Z4_9DEIO</name>
<sequence length="196" mass="21656">MRGLPRASVSVWPLEAAAAKALWDTRRVSPQQAPEGDLSAWLRQQSYSGFVYAPEGPGSFWRRGELQRGELPPGAALLVPVREPESREDLVEFWTQLVALTHRQAGIDETWRQASIDLAGQFPSLDPFARDIMVQTGELTVDSDVALNELKPALLSVYRLTLSRLGLRVQDLPLQALRGRPEWESSGLSRLEGGGA</sequence>
<accession>A0ABW1Y8Z4</accession>
<organism evidence="1 3">
    <name type="scientific">Deinococcus lacus</name>
    <dbReference type="NCBI Taxonomy" id="392561"/>
    <lineage>
        <taxon>Bacteria</taxon>
        <taxon>Thermotogati</taxon>
        <taxon>Deinococcota</taxon>
        <taxon>Deinococci</taxon>
        <taxon>Deinococcales</taxon>
        <taxon>Deinococcaceae</taxon>
        <taxon>Deinococcus</taxon>
    </lineage>
</organism>
<evidence type="ECO:0000313" key="3">
    <source>
        <dbReference type="Proteomes" id="UP001596297"/>
    </source>
</evidence>
<protein>
    <submittedName>
        <fullName evidence="1">Uncharacterized protein</fullName>
    </submittedName>
</protein>